<dbReference type="GO" id="GO:0008233">
    <property type="term" value="F:peptidase activity"/>
    <property type="evidence" value="ECO:0007669"/>
    <property type="project" value="InterPro"/>
</dbReference>
<dbReference type="OrthoDB" id="9799970at2"/>
<dbReference type="Pfam" id="PF13539">
    <property type="entry name" value="Peptidase_M15_4"/>
    <property type="match status" value="1"/>
</dbReference>
<feature type="domain" description="Peptidase M15C" evidence="1">
    <location>
        <begin position="154"/>
        <end position="233"/>
    </location>
</feature>
<protein>
    <submittedName>
        <fullName evidence="2">Uncharacterized protein conserved in bacteria</fullName>
    </submittedName>
</protein>
<dbReference type="SUPFAM" id="SSF55166">
    <property type="entry name" value="Hedgehog/DD-peptidase"/>
    <property type="match status" value="1"/>
</dbReference>
<accession>A0A0C7G7B4</accession>
<dbReference type="EMBL" id="CEKZ01000003">
    <property type="protein sequence ID" value="CEQ04387.1"/>
    <property type="molecule type" value="Genomic_DNA"/>
</dbReference>
<proteinExistence type="predicted"/>
<gene>
    <name evidence="2" type="ORF">R28058_21201</name>
</gene>
<evidence type="ECO:0000313" key="2">
    <source>
        <dbReference type="EMBL" id="CEQ04387.1"/>
    </source>
</evidence>
<dbReference type="RefSeq" id="WP_081014788.1">
    <property type="nucleotide sequence ID" value="NZ_CDNI01000003.1"/>
</dbReference>
<dbReference type="Gene3D" id="3.30.1380.10">
    <property type="match status" value="1"/>
</dbReference>
<evidence type="ECO:0000259" key="1">
    <source>
        <dbReference type="Pfam" id="PF13539"/>
    </source>
</evidence>
<sequence>MKINKKYLLGLLLCLSIIMIVGCSKQQVKESEKEKQNGEISKEEVFKPQFTKSSIPDEVYKNMIGKSIPKKDLVDINSLSYLKITYYGFDNKAHIGEMIVNKEVASEVLDIFKELYEKKYPIEKINLIDKYNADDNQSMKDNNTSAFCYRVIEGSDVISNHSKGLAIDINPLTNPMIKNGVVSPTEGDKYIDRDKTVKGMITKGDACYEAFIKRGWSWGGDWNSLKDYQHFEK</sequence>
<evidence type="ECO:0000313" key="3">
    <source>
        <dbReference type="Proteomes" id="UP000049127"/>
    </source>
</evidence>
<reference evidence="2 3" key="1">
    <citation type="submission" date="2015-01" db="EMBL/GenBank/DDBJ databases">
        <authorList>
            <person name="Aslett A.Martin."/>
            <person name="De Silva Nishadi"/>
        </authorList>
    </citation>
    <scope>NUCLEOTIDE SEQUENCE [LARGE SCALE GENOMIC DNA]</scope>
    <source>
        <strain evidence="2 3">R28058</strain>
    </source>
</reference>
<dbReference type="InterPro" id="IPR009045">
    <property type="entry name" value="Zn_M74/Hedgehog-like"/>
</dbReference>
<dbReference type="PROSITE" id="PS51257">
    <property type="entry name" value="PROKAR_LIPOPROTEIN"/>
    <property type="match status" value="1"/>
</dbReference>
<name>A0A0C7G7B4_PARSO</name>
<dbReference type="Proteomes" id="UP000049127">
    <property type="component" value="Unassembled WGS sequence"/>
</dbReference>
<organism evidence="2 3">
    <name type="scientific">Paraclostridium sordellii</name>
    <name type="common">Clostridium sordellii</name>
    <dbReference type="NCBI Taxonomy" id="1505"/>
    <lineage>
        <taxon>Bacteria</taxon>
        <taxon>Bacillati</taxon>
        <taxon>Bacillota</taxon>
        <taxon>Clostridia</taxon>
        <taxon>Peptostreptococcales</taxon>
        <taxon>Peptostreptococcaceae</taxon>
        <taxon>Paraclostridium</taxon>
    </lineage>
</organism>
<dbReference type="InterPro" id="IPR039561">
    <property type="entry name" value="Peptidase_M15C"/>
</dbReference>
<dbReference type="AlphaFoldDB" id="A0A0C7G7B4"/>